<sequence length="103" mass="11683">MPFSFVTYCKICKLDRQFALYQTDMMQDGQMLMHGTCVICNNEAVKNMGEVISIQARCPKCRNEVGIITFDGDPTEPLKGCSICGYSEQLDVIEMRCGRENIR</sequence>
<gene>
    <name evidence="1" type="ORF">NTE_02388</name>
</gene>
<accession>A0A075MTA5</accession>
<dbReference type="AlphaFoldDB" id="A0A075MTA5"/>
<dbReference type="Proteomes" id="UP000028194">
    <property type="component" value="Chromosome"/>
</dbReference>
<name>A0A075MTA5_9ARCH</name>
<keyword evidence="2" id="KW-1185">Reference proteome</keyword>
<proteinExistence type="predicted"/>
<evidence type="ECO:0000313" key="2">
    <source>
        <dbReference type="Proteomes" id="UP000028194"/>
    </source>
</evidence>
<dbReference type="EMBL" id="CP007174">
    <property type="protein sequence ID" value="AIF84440.1"/>
    <property type="molecule type" value="Genomic_DNA"/>
</dbReference>
<protein>
    <submittedName>
        <fullName evidence="1">Uncharacterized protein</fullName>
    </submittedName>
</protein>
<reference evidence="1 2" key="1">
    <citation type="journal article" date="2014" name="PLoS ONE">
        <title>Genome Sequence of Candidatus Nitrososphaera evergladensis from Group I.1b Enriched from Everglades Soil Reveals Novel Genomic Features of the Ammonia-Oxidizing Archaea.</title>
        <authorList>
            <person name="Zhalnina K.V."/>
            <person name="Dias R."/>
            <person name="Leonard M.T."/>
            <person name="Dorr de Quadros P."/>
            <person name="Camargo F.A."/>
            <person name="Drew J.C."/>
            <person name="Farmerie W.G."/>
            <person name="Daroub S.H."/>
            <person name="Triplett E.W."/>
        </authorList>
    </citation>
    <scope>NUCLEOTIDE SEQUENCE [LARGE SCALE GENOMIC DNA]</scope>
    <source>
        <strain evidence="1 2">SR1</strain>
    </source>
</reference>
<evidence type="ECO:0000313" key="1">
    <source>
        <dbReference type="EMBL" id="AIF84440.1"/>
    </source>
</evidence>
<dbReference type="HOGENOM" id="CLU_2257465_0_0_2"/>
<dbReference type="KEGG" id="nev:NTE_02388"/>
<organism evidence="1 2">
    <name type="scientific">Candidatus Nitrososphaera evergladensis SR1</name>
    <dbReference type="NCBI Taxonomy" id="1459636"/>
    <lineage>
        <taxon>Archaea</taxon>
        <taxon>Nitrososphaerota</taxon>
        <taxon>Nitrososphaeria</taxon>
        <taxon>Nitrososphaerales</taxon>
        <taxon>Nitrososphaeraceae</taxon>
        <taxon>Nitrososphaera</taxon>
    </lineage>
</organism>